<keyword evidence="6" id="KW-1133">Transmembrane helix</keyword>
<dbReference type="InterPro" id="IPR004072">
    <property type="entry name" value="Vmron_rcpt_1"/>
</dbReference>
<accession>A0AA41SWH5</accession>
<dbReference type="EMBL" id="JAATJV010251045">
    <property type="protein sequence ID" value="MBZ3875490.1"/>
    <property type="molecule type" value="Genomic_DNA"/>
</dbReference>
<reference evidence="12" key="1">
    <citation type="submission" date="2020-03" db="EMBL/GenBank/DDBJ databases">
        <title>Studies in the Genomics of Life Span.</title>
        <authorList>
            <person name="Glass D."/>
        </authorList>
    </citation>
    <scope>NUCLEOTIDE SEQUENCE</scope>
    <source>
        <strain evidence="12">SUZIE</strain>
        <tissue evidence="12">Muscle</tissue>
    </source>
</reference>
<evidence type="ECO:0000256" key="8">
    <source>
        <dbReference type="ARBA" id="ARBA00023136"/>
    </source>
</evidence>
<dbReference type="Proteomes" id="UP001166674">
    <property type="component" value="Unassembled WGS sequence"/>
</dbReference>
<dbReference type="Pfam" id="PF03402">
    <property type="entry name" value="V1R"/>
    <property type="match status" value="1"/>
</dbReference>
<evidence type="ECO:0000256" key="5">
    <source>
        <dbReference type="ARBA" id="ARBA00022692"/>
    </source>
</evidence>
<sequence>MEQVHAEFSLGDIECKLLFYVHRVGRCMSIGTTCLLSIFQAITISPRDSSCSELKVKAPRHKSKKLDI</sequence>
<dbReference type="GO" id="GO:0016503">
    <property type="term" value="F:pheromone receptor activity"/>
    <property type="evidence" value="ECO:0007669"/>
    <property type="project" value="InterPro"/>
</dbReference>
<keyword evidence="9 11" id="KW-0675">Receptor</keyword>
<comment type="similarity">
    <text evidence="2 11">Belongs to the G-protein coupled receptor 1 family.</text>
</comment>
<evidence type="ECO:0000256" key="4">
    <source>
        <dbReference type="ARBA" id="ARBA00022507"/>
    </source>
</evidence>
<proteinExistence type="inferred from homology"/>
<evidence type="ECO:0000313" key="12">
    <source>
        <dbReference type="EMBL" id="MBZ3875490.1"/>
    </source>
</evidence>
<keyword evidence="4 11" id="KW-0589">Pheromone response</keyword>
<name>A0AA41SWH5_SCICA</name>
<keyword evidence="7 11" id="KW-0297">G-protein coupled receptor</keyword>
<comment type="caution">
    <text evidence="12">The sequence shown here is derived from an EMBL/GenBank/DDBJ whole genome shotgun (WGS) entry which is preliminary data.</text>
</comment>
<evidence type="ECO:0000313" key="13">
    <source>
        <dbReference type="Proteomes" id="UP001166674"/>
    </source>
</evidence>
<evidence type="ECO:0000256" key="1">
    <source>
        <dbReference type="ARBA" id="ARBA00004651"/>
    </source>
</evidence>
<keyword evidence="5" id="KW-0812">Transmembrane</keyword>
<keyword evidence="8" id="KW-0472">Membrane</keyword>
<gene>
    <name evidence="12" type="ORF">SUZIE_133200</name>
</gene>
<evidence type="ECO:0000256" key="10">
    <source>
        <dbReference type="ARBA" id="ARBA00023224"/>
    </source>
</evidence>
<evidence type="ECO:0000256" key="6">
    <source>
        <dbReference type="ARBA" id="ARBA00022989"/>
    </source>
</evidence>
<dbReference type="PANTHER" id="PTHR24062">
    <property type="entry name" value="VOMERONASAL TYPE-1 RECEPTOR"/>
    <property type="match status" value="1"/>
</dbReference>
<organism evidence="12 13">
    <name type="scientific">Sciurus carolinensis</name>
    <name type="common">Eastern gray squirrel</name>
    <dbReference type="NCBI Taxonomy" id="30640"/>
    <lineage>
        <taxon>Eukaryota</taxon>
        <taxon>Metazoa</taxon>
        <taxon>Chordata</taxon>
        <taxon>Craniata</taxon>
        <taxon>Vertebrata</taxon>
        <taxon>Euteleostomi</taxon>
        <taxon>Mammalia</taxon>
        <taxon>Eutheria</taxon>
        <taxon>Euarchontoglires</taxon>
        <taxon>Glires</taxon>
        <taxon>Rodentia</taxon>
        <taxon>Sciuromorpha</taxon>
        <taxon>Sciuridae</taxon>
        <taxon>Sciurinae</taxon>
        <taxon>Sciurini</taxon>
        <taxon>Sciurus</taxon>
    </lineage>
</organism>
<dbReference type="GO" id="GO:0019236">
    <property type="term" value="P:response to pheromone"/>
    <property type="evidence" value="ECO:0007669"/>
    <property type="project" value="UniProtKB-KW"/>
</dbReference>
<protein>
    <recommendedName>
        <fullName evidence="11">Vomeronasal type-1 receptor</fullName>
    </recommendedName>
</protein>
<evidence type="ECO:0000256" key="2">
    <source>
        <dbReference type="ARBA" id="ARBA00010663"/>
    </source>
</evidence>
<evidence type="ECO:0000256" key="9">
    <source>
        <dbReference type="ARBA" id="ARBA00023170"/>
    </source>
</evidence>
<dbReference type="GO" id="GO:0005886">
    <property type="term" value="C:plasma membrane"/>
    <property type="evidence" value="ECO:0007669"/>
    <property type="project" value="UniProtKB-SubCell"/>
</dbReference>
<dbReference type="AlphaFoldDB" id="A0AA41SWH5"/>
<evidence type="ECO:0000256" key="3">
    <source>
        <dbReference type="ARBA" id="ARBA00022475"/>
    </source>
</evidence>
<keyword evidence="13" id="KW-1185">Reference proteome</keyword>
<keyword evidence="3 11" id="KW-1003">Cell membrane</keyword>
<keyword evidence="10 11" id="KW-0807">Transducer</keyword>
<evidence type="ECO:0000256" key="11">
    <source>
        <dbReference type="RuleBase" id="RU364061"/>
    </source>
</evidence>
<comment type="subcellular location">
    <subcellularLocation>
        <location evidence="1 11">Cell membrane</location>
        <topology evidence="1 11">Multi-pass membrane protein</topology>
    </subcellularLocation>
</comment>
<evidence type="ECO:0000256" key="7">
    <source>
        <dbReference type="ARBA" id="ARBA00023040"/>
    </source>
</evidence>